<dbReference type="OrthoDB" id="5297881at2759"/>
<comment type="caution">
    <text evidence="8">The sequence shown here is derived from an EMBL/GenBank/DDBJ whole genome shotgun (WGS) entry which is preliminary data.</text>
</comment>
<evidence type="ECO:0000256" key="3">
    <source>
        <dbReference type="ARBA" id="ARBA00023015"/>
    </source>
</evidence>
<evidence type="ECO:0000313" key="8">
    <source>
        <dbReference type="EMBL" id="OXV10826.1"/>
    </source>
</evidence>
<keyword evidence="3" id="KW-0805">Transcription regulation</keyword>
<evidence type="ECO:0000313" key="9">
    <source>
        <dbReference type="Proteomes" id="UP000243515"/>
    </source>
</evidence>
<feature type="region of interest" description="Disordered" evidence="6">
    <location>
        <begin position="50"/>
        <end position="81"/>
    </location>
</feature>
<feature type="domain" description="Xylanolytic transcriptional activator regulatory" evidence="7">
    <location>
        <begin position="239"/>
        <end position="312"/>
    </location>
</feature>
<evidence type="ECO:0000256" key="1">
    <source>
        <dbReference type="ARBA" id="ARBA00004123"/>
    </source>
</evidence>
<name>A0A232M396_9EURO</name>
<dbReference type="GO" id="GO:0005634">
    <property type="term" value="C:nucleus"/>
    <property type="evidence" value="ECO:0007669"/>
    <property type="project" value="UniProtKB-SubCell"/>
</dbReference>
<dbReference type="Pfam" id="PF04082">
    <property type="entry name" value="Fungal_trans"/>
    <property type="match status" value="1"/>
</dbReference>
<accession>A0A232M396</accession>
<feature type="compositionally biased region" description="Low complexity" evidence="6">
    <location>
        <begin position="664"/>
        <end position="695"/>
    </location>
</feature>
<keyword evidence="4" id="KW-0804">Transcription</keyword>
<dbReference type="GO" id="GO:0006351">
    <property type="term" value="P:DNA-templated transcription"/>
    <property type="evidence" value="ECO:0007669"/>
    <property type="project" value="InterPro"/>
</dbReference>
<comment type="subcellular location">
    <subcellularLocation>
        <location evidence="1">Nucleus</location>
    </subcellularLocation>
</comment>
<gene>
    <name evidence="8" type="ORF">Egran_01413</name>
</gene>
<dbReference type="GO" id="GO:0000981">
    <property type="term" value="F:DNA-binding transcription factor activity, RNA polymerase II-specific"/>
    <property type="evidence" value="ECO:0007669"/>
    <property type="project" value="InterPro"/>
</dbReference>
<proteinExistence type="predicted"/>
<feature type="compositionally biased region" description="Polar residues" evidence="6">
    <location>
        <begin position="116"/>
        <end position="125"/>
    </location>
</feature>
<keyword evidence="5" id="KW-0539">Nucleus</keyword>
<feature type="region of interest" description="Disordered" evidence="6">
    <location>
        <begin position="615"/>
        <end position="652"/>
    </location>
</feature>
<dbReference type="PANTHER" id="PTHR47338">
    <property type="entry name" value="ZN(II)2CYS6 TRANSCRIPTION FACTOR (EUROFUNG)-RELATED"/>
    <property type="match status" value="1"/>
</dbReference>
<evidence type="ECO:0000259" key="7">
    <source>
        <dbReference type="SMART" id="SM00906"/>
    </source>
</evidence>
<evidence type="ECO:0000256" key="5">
    <source>
        <dbReference type="ARBA" id="ARBA00023242"/>
    </source>
</evidence>
<organism evidence="8 9">
    <name type="scientific">Elaphomyces granulatus</name>
    <dbReference type="NCBI Taxonomy" id="519963"/>
    <lineage>
        <taxon>Eukaryota</taxon>
        <taxon>Fungi</taxon>
        <taxon>Dikarya</taxon>
        <taxon>Ascomycota</taxon>
        <taxon>Pezizomycotina</taxon>
        <taxon>Eurotiomycetes</taxon>
        <taxon>Eurotiomycetidae</taxon>
        <taxon>Eurotiales</taxon>
        <taxon>Elaphomycetaceae</taxon>
        <taxon>Elaphomyces</taxon>
    </lineage>
</organism>
<feature type="compositionally biased region" description="Low complexity" evidence="6">
    <location>
        <begin position="768"/>
        <end position="792"/>
    </location>
</feature>
<dbReference type="GO" id="GO:0008270">
    <property type="term" value="F:zinc ion binding"/>
    <property type="evidence" value="ECO:0007669"/>
    <property type="project" value="InterPro"/>
</dbReference>
<dbReference type="InterPro" id="IPR050815">
    <property type="entry name" value="TF_fung"/>
</dbReference>
<feature type="region of interest" description="Disordered" evidence="6">
    <location>
        <begin position="751"/>
        <end position="797"/>
    </location>
</feature>
<evidence type="ECO:0000256" key="2">
    <source>
        <dbReference type="ARBA" id="ARBA00022723"/>
    </source>
</evidence>
<dbReference type="Proteomes" id="UP000243515">
    <property type="component" value="Unassembled WGS sequence"/>
</dbReference>
<dbReference type="InterPro" id="IPR007219">
    <property type="entry name" value="XnlR_reg_dom"/>
</dbReference>
<feature type="region of interest" description="Disordered" evidence="6">
    <location>
        <begin position="1"/>
        <end position="31"/>
    </location>
</feature>
<feature type="region of interest" description="Disordered" evidence="6">
    <location>
        <begin position="97"/>
        <end position="125"/>
    </location>
</feature>
<dbReference type="PANTHER" id="PTHR47338:SF4">
    <property type="entry name" value="ZN(II)2CYS6 TRANSCRIPTION FACTOR (EUROFUNG)"/>
    <property type="match status" value="1"/>
</dbReference>
<keyword evidence="2" id="KW-0479">Metal-binding</keyword>
<reference evidence="8 9" key="1">
    <citation type="journal article" date="2015" name="Environ. Microbiol.">
        <title>Metagenome sequence of Elaphomyces granulatus from sporocarp tissue reveals Ascomycota ectomycorrhizal fingerprints of genome expansion and a Proteobacteria-rich microbiome.</title>
        <authorList>
            <person name="Quandt C.A."/>
            <person name="Kohler A."/>
            <person name="Hesse C.N."/>
            <person name="Sharpton T.J."/>
            <person name="Martin F."/>
            <person name="Spatafora J.W."/>
        </authorList>
    </citation>
    <scope>NUCLEOTIDE SEQUENCE [LARGE SCALE GENOMIC DNA]</scope>
    <source>
        <strain evidence="8 9">OSC145934</strain>
    </source>
</reference>
<dbReference type="CDD" id="cd12148">
    <property type="entry name" value="fungal_TF_MHR"/>
    <property type="match status" value="1"/>
</dbReference>
<dbReference type="GO" id="GO:0003677">
    <property type="term" value="F:DNA binding"/>
    <property type="evidence" value="ECO:0007669"/>
    <property type="project" value="InterPro"/>
</dbReference>
<dbReference type="EMBL" id="NPHW01002741">
    <property type="protein sequence ID" value="OXV10826.1"/>
    <property type="molecule type" value="Genomic_DNA"/>
</dbReference>
<feature type="region of interest" description="Disordered" evidence="6">
    <location>
        <begin position="664"/>
        <end position="712"/>
    </location>
</feature>
<dbReference type="AlphaFoldDB" id="A0A232M396"/>
<keyword evidence="9" id="KW-1185">Reference proteome</keyword>
<feature type="compositionally biased region" description="Polar residues" evidence="6">
    <location>
        <begin position="63"/>
        <end position="81"/>
    </location>
</feature>
<evidence type="ECO:0000256" key="6">
    <source>
        <dbReference type="SAM" id="MobiDB-lite"/>
    </source>
</evidence>
<protein>
    <recommendedName>
        <fullName evidence="7">Xylanolytic transcriptional activator regulatory domain-containing protein</fullName>
    </recommendedName>
</protein>
<dbReference type="SMART" id="SM00906">
    <property type="entry name" value="Fungal_trans"/>
    <property type="match status" value="1"/>
</dbReference>
<sequence length="870" mass="96851">MSRLQVSIDRLAPRSVVSEPHAIPKKRGPKTDVLEALLKRVDGLEKRLQEENSPVKLTEEDLSISNQQDETSPKSPSYNRNMASSFSIEYSPIDARRRQSCTSPQRREPVECSYGNRHSASAMDSQQLPSFQQITLSQEVLDVFFLRIHGKPFHILDEKNTRQKYKLGQLPLCLSMAIFAITLRYTNFAGTSESSLRIGLEQALQARRAVDSDNPTVDGLQTLLLLSQVFFAYGLSKKAYMTLSNCAAMIIALDLYQAALPKLNLSSSEDDMRKRLFWTCYILDRFAACGSKRPYLIPDHSTSLSPSPWSPQTNSLLVDGEFSPVERSNIQYSSDSCRSDQGAAVLLIDITRILSVTNRYLAAGGVKGESRFPWHSHSTHSKIRQQLDIWAARAHEAFASLDILFGHPECTTLVLGKLIYHLVHCLIYRPFLPIDPLELRGTSQQQAWQIQAAHICFSHANAIVDLVEYGRNSSAMEWTAFIGYCLCSAGSVHVHGLHYKCHEGEIFSSSAEYLAKDMRHLSWLQSLWAGVEHHRGLLQRIHVCHSELARAPASRRAQLSPVFHMEDFFDRYPDLAVDCSHMRLEDLQPSFNAESAPIYLADGYGPYSDRSLNTPILLSQPSPFKDRKRRKSSALPTSQSDMAVHRRSRQSTTKITDVMSLLQASNSSSQQPVAQQSPQQSPQESPQQSPQHSQPFPLFPISSLGLTPYPPAQDNSRILNSYYPSFGPSQVPFPLETMLNTDPISLNPQYAAFSLDPGHQQDTNASQSASAAPGTTTLTPTSQSSSNATISSDNGFPGRDNFLNLLNRYAENERNSQGEIESILRSSIKVEGDSLVGLRDGINGNMDGTATHTGDISTALKQCDLEEAMR</sequence>
<evidence type="ECO:0000256" key="4">
    <source>
        <dbReference type="ARBA" id="ARBA00023163"/>
    </source>
</evidence>